<name>A0A2M9Y6L8_9LEPT</name>
<evidence type="ECO:0000256" key="1">
    <source>
        <dbReference type="ARBA" id="ARBA00022670"/>
    </source>
</evidence>
<dbReference type="EMBL" id="RQFP01000001">
    <property type="protein sequence ID" value="TGK95898.1"/>
    <property type="molecule type" value="Genomic_DNA"/>
</dbReference>
<dbReference type="InterPro" id="IPR041517">
    <property type="entry name" value="DEGP_PDZ"/>
</dbReference>
<dbReference type="Gene3D" id="2.40.10.10">
    <property type="entry name" value="Trypsin-like serine proteases"/>
    <property type="match status" value="2"/>
</dbReference>
<evidence type="ECO:0000256" key="3">
    <source>
        <dbReference type="ARBA" id="ARBA00022825"/>
    </source>
</evidence>
<feature type="signal peptide" evidence="4">
    <location>
        <begin position="1"/>
        <end position="20"/>
    </location>
</feature>
<evidence type="ECO:0000313" key="7">
    <source>
        <dbReference type="Proteomes" id="UP000297891"/>
    </source>
</evidence>
<dbReference type="InterPro" id="IPR036034">
    <property type="entry name" value="PDZ_sf"/>
</dbReference>
<dbReference type="Gene3D" id="3.20.190.20">
    <property type="match status" value="1"/>
</dbReference>
<dbReference type="InterPro" id="IPR001940">
    <property type="entry name" value="Peptidase_S1C"/>
</dbReference>
<protein>
    <submittedName>
        <fullName evidence="6">Serine protease</fullName>
    </submittedName>
</protein>
<dbReference type="PANTHER" id="PTHR45980:SF9">
    <property type="entry name" value="PROTEASE DO-LIKE 10, MITOCHONDRIAL-RELATED"/>
    <property type="match status" value="1"/>
</dbReference>
<evidence type="ECO:0000259" key="5">
    <source>
        <dbReference type="Pfam" id="PF17815"/>
    </source>
</evidence>
<dbReference type="AlphaFoldDB" id="A0A2M9Y6L8"/>
<dbReference type="InterPro" id="IPR043504">
    <property type="entry name" value="Peptidase_S1_PA_chymotrypsin"/>
</dbReference>
<dbReference type="Pfam" id="PF13365">
    <property type="entry name" value="Trypsin_2"/>
    <property type="match status" value="1"/>
</dbReference>
<keyword evidence="4" id="KW-0732">Signal</keyword>
<dbReference type="SUPFAM" id="SSF50494">
    <property type="entry name" value="Trypsin-like serine proteases"/>
    <property type="match status" value="1"/>
</dbReference>
<evidence type="ECO:0000313" key="6">
    <source>
        <dbReference type="EMBL" id="TGK95898.1"/>
    </source>
</evidence>
<keyword evidence="1 6" id="KW-0645">Protease</keyword>
<sequence>MNKLLNFSFFFFLMSFSLLAQGEPGPAVDSIFRSVVLIRNEGFNTENKTQPWMKKNLYTGFGSGFVLPGQTILTNAHVVRDAKRILVKSSFTKKEYLADVKFIGYDCDLALLQVNDPDFSEQTNSLSFLEGVPNLGSDVLLLGFPNGNDSLSVEKGSVLRFEKNRYTYSGLDYRNVLKINANIQPGNSGGPAVQNGMVVGLVFQISTLEQGIAYLISNDIIRHFLEDISDGKYDGFPNLGFTFQNGNPKSLKQAMKVPSNQSGIFVNRIYPSSTFSKVLKEKDFVTAVDGLPLSNDGELTQANKKEFIIDWIENKQLNTKVTVSYYRAGKSYDAEVNLQKNYALDLYRDSTEDYFLQAGFVFQPITRSFFHSEDGDLDSSLKYHYSYFIQDLLYRYTVRDIVLSYTFNDPETSKYKKYKYKVVESINGRIPKDLNEFKTIWKDGKKGFIVLKFRGMDLPIVLRPESVYQMNQRVKKRYGANYEEF</sequence>
<dbReference type="InterPro" id="IPR046449">
    <property type="entry name" value="DEGP_PDZ_sf"/>
</dbReference>
<dbReference type="GO" id="GO:0004252">
    <property type="term" value="F:serine-type endopeptidase activity"/>
    <property type="evidence" value="ECO:0007669"/>
    <property type="project" value="InterPro"/>
</dbReference>
<evidence type="ECO:0000256" key="2">
    <source>
        <dbReference type="ARBA" id="ARBA00022801"/>
    </source>
</evidence>
<dbReference type="InterPro" id="IPR009003">
    <property type="entry name" value="Peptidase_S1_PA"/>
</dbReference>
<accession>A0A2M9Y6L8</accession>
<organism evidence="6 7">
    <name type="scientific">Leptospira brenneri</name>
    <dbReference type="NCBI Taxonomy" id="2023182"/>
    <lineage>
        <taxon>Bacteria</taxon>
        <taxon>Pseudomonadati</taxon>
        <taxon>Spirochaetota</taxon>
        <taxon>Spirochaetia</taxon>
        <taxon>Leptospirales</taxon>
        <taxon>Leptospiraceae</taxon>
        <taxon>Leptospira</taxon>
    </lineage>
</organism>
<dbReference type="RefSeq" id="WP_100789143.1">
    <property type="nucleotide sequence ID" value="NZ_NPDQ01000001.1"/>
</dbReference>
<dbReference type="Proteomes" id="UP000297891">
    <property type="component" value="Unassembled WGS sequence"/>
</dbReference>
<reference evidence="6" key="1">
    <citation type="journal article" date="2019" name="PLoS Negl. Trop. Dis.">
        <title>Revisiting the worldwide diversity of Leptospira species in the environment.</title>
        <authorList>
            <person name="Vincent A.T."/>
            <person name="Schiettekatte O."/>
            <person name="Bourhy P."/>
            <person name="Veyrier F.J."/>
            <person name="Picardeau M."/>
        </authorList>
    </citation>
    <scope>NUCLEOTIDE SEQUENCE [LARGE SCALE GENOMIC DNA]</scope>
    <source>
        <strain evidence="6">201800277</strain>
    </source>
</reference>
<proteinExistence type="predicted"/>
<comment type="caution">
    <text evidence="6">The sequence shown here is derived from an EMBL/GenBank/DDBJ whole genome shotgun (WGS) entry which is preliminary data.</text>
</comment>
<dbReference type="PRINTS" id="PR00834">
    <property type="entry name" value="PROTEASES2C"/>
</dbReference>
<feature type="chain" id="PRO_5044383802" evidence="4">
    <location>
        <begin position="21"/>
        <end position="485"/>
    </location>
</feature>
<keyword evidence="2" id="KW-0378">Hydrolase</keyword>
<feature type="domain" description="Protease Do-like PDZ" evidence="5">
    <location>
        <begin position="349"/>
        <end position="479"/>
    </location>
</feature>
<gene>
    <name evidence="6" type="ORF">EHQ30_04540</name>
</gene>
<dbReference type="SUPFAM" id="SSF50156">
    <property type="entry name" value="PDZ domain-like"/>
    <property type="match status" value="1"/>
</dbReference>
<dbReference type="Pfam" id="PF17815">
    <property type="entry name" value="PDZ_3"/>
    <property type="match status" value="1"/>
</dbReference>
<dbReference type="Gene3D" id="2.30.42.10">
    <property type="match status" value="1"/>
</dbReference>
<keyword evidence="3" id="KW-0720">Serine protease</keyword>
<dbReference type="PANTHER" id="PTHR45980">
    <property type="match status" value="1"/>
</dbReference>
<keyword evidence="7" id="KW-1185">Reference proteome</keyword>
<dbReference type="OrthoDB" id="1522627at2"/>
<dbReference type="GO" id="GO:0006508">
    <property type="term" value="P:proteolysis"/>
    <property type="evidence" value="ECO:0007669"/>
    <property type="project" value="UniProtKB-KW"/>
</dbReference>
<evidence type="ECO:0000256" key="4">
    <source>
        <dbReference type="SAM" id="SignalP"/>
    </source>
</evidence>